<dbReference type="InterPro" id="IPR000468">
    <property type="entry name" value="Barstar"/>
</dbReference>
<dbReference type="RefSeq" id="WP_342310409.1">
    <property type="nucleotide sequence ID" value="NZ_CP150850.1"/>
</dbReference>
<keyword evidence="4" id="KW-1185">Reference proteome</keyword>
<dbReference type="CDD" id="cd05140">
    <property type="entry name" value="Barstar_AU1054-like"/>
    <property type="match status" value="1"/>
</dbReference>
<comment type="similarity">
    <text evidence="1">Belongs to the barstar family.</text>
</comment>
<sequence length="103" mass="12287">MTYPSENMMARDKLVEIELGDIESIAQLHMRLMNKLNFPDWYGRNWNAFWDAITALVDMPLILELKGWSKFERRFPHDAKLMNDCLRDMAQKYPSFASHIEYD</sequence>
<reference evidence="3 4" key="1">
    <citation type="submission" date="2024-04" db="EMBL/GenBank/DDBJ databases">
        <title>Biological Control Activity of Plant Growth Promoting Rhizobacteria Burkholderia pyrrocinia BX1 against Tobacco black shank Introduction Tobacco black shank (TBS) caused by the oomycete Phytophthora. nicotianae (P. nicotianae) has become a destructive soil.</title>
        <authorList>
            <person name="Liu X."/>
            <person name="Shu C."/>
        </authorList>
    </citation>
    <scope>NUCLEOTIDE SEQUENCE [LARGE SCALE GENOMIC DNA]</scope>
    <source>
        <strain evidence="3 4">BX1</strain>
    </source>
</reference>
<gene>
    <name evidence="3" type="ORF">WN985_28765</name>
</gene>
<evidence type="ECO:0000259" key="2">
    <source>
        <dbReference type="Pfam" id="PF01337"/>
    </source>
</evidence>
<organism evidence="3 4">
    <name type="scientific">Burkholderia pyrrocinia</name>
    <name type="common">Pseudomonas pyrrocinia</name>
    <dbReference type="NCBI Taxonomy" id="60550"/>
    <lineage>
        <taxon>Bacteria</taxon>
        <taxon>Pseudomonadati</taxon>
        <taxon>Pseudomonadota</taxon>
        <taxon>Betaproteobacteria</taxon>
        <taxon>Burkholderiales</taxon>
        <taxon>Burkholderiaceae</taxon>
        <taxon>Burkholderia</taxon>
        <taxon>Burkholderia cepacia complex</taxon>
    </lineage>
</organism>
<dbReference type="InterPro" id="IPR035905">
    <property type="entry name" value="Barstar-like_sf"/>
</dbReference>
<name>A0ABZ3BMR4_BURPY</name>
<evidence type="ECO:0000313" key="4">
    <source>
        <dbReference type="Proteomes" id="UP001484179"/>
    </source>
</evidence>
<proteinExistence type="inferred from homology"/>
<dbReference type="SUPFAM" id="SSF52038">
    <property type="entry name" value="Barstar-related"/>
    <property type="match status" value="1"/>
</dbReference>
<dbReference type="EMBL" id="CP150850">
    <property type="protein sequence ID" value="WZW56537.1"/>
    <property type="molecule type" value="Genomic_DNA"/>
</dbReference>
<evidence type="ECO:0000256" key="1">
    <source>
        <dbReference type="ARBA" id="ARBA00006845"/>
    </source>
</evidence>
<dbReference type="Gene3D" id="3.30.370.10">
    <property type="entry name" value="Barstar-like"/>
    <property type="match status" value="1"/>
</dbReference>
<dbReference type="Pfam" id="PF01337">
    <property type="entry name" value="Barstar"/>
    <property type="match status" value="1"/>
</dbReference>
<protein>
    <submittedName>
        <fullName evidence="3">Barstar family protein</fullName>
    </submittedName>
</protein>
<dbReference type="Proteomes" id="UP001484179">
    <property type="component" value="Chromosome 2"/>
</dbReference>
<evidence type="ECO:0000313" key="3">
    <source>
        <dbReference type="EMBL" id="WZW56537.1"/>
    </source>
</evidence>
<feature type="domain" description="Barstar (barnase inhibitor)" evidence="2">
    <location>
        <begin position="14"/>
        <end position="93"/>
    </location>
</feature>
<accession>A0ABZ3BMR4</accession>